<evidence type="ECO:0000313" key="2">
    <source>
        <dbReference type="EMBL" id="AAR06379.1"/>
    </source>
</evidence>
<evidence type="ECO:0000313" key="3">
    <source>
        <dbReference type="Proteomes" id="UP000000763"/>
    </source>
</evidence>
<gene>
    <name evidence="2" type="primary">OSJNBa0017N12.26</name>
</gene>
<dbReference type="Proteomes" id="UP000000763">
    <property type="component" value="Chromosome 3"/>
</dbReference>
<sequence length="117" mass="12437">MQRCEVGGGGGGRGNQSAAGAVGRGRGWECALGSDGSDWEEASVGSKRAASPKPEEETCAVGPTWGRMMATVEAAHNKARLRRRGGTWVAHSLEARRNSGGQESWKWKRSLVGQTIR</sequence>
<name>Q75LP8_ORYSJ</name>
<proteinExistence type="predicted"/>
<reference evidence="3" key="1">
    <citation type="journal article" date="2005" name="Nature">
        <title>The map-based sequence of the rice genome.</title>
        <authorList>
            <consortium name="International rice genome sequencing project (IRGSP)"/>
            <person name="Matsumoto T."/>
            <person name="Wu J."/>
            <person name="Kanamori H."/>
            <person name="Katayose Y."/>
            <person name="Fujisawa M."/>
            <person name="Namiki N."/>
            <person name="Mizuno H."/>
            <person name="Yamamoto K."/>
            <person name="Antonio B.A."/>
            <person name="Baba T."/>
            <person name="Sakata K."/>
            <person name="Nagamura Y."/>
            <person name="Aoki H."/>
            <person name="Arikawa K."/>
            <person name="Arita K."/>
            <person name="Bito T."/>
            <person name="Chiden Y."/>
            <person name="Fujitsuka N."/>
            <person name="Fukunaka R."/>
            <person name="Hamada M."/>
            <person name="Harada C."/>
            <person name="Hayashi A."/>
            <person name="Hijishita S."/>
            <person name="Honda M."/>
            <person name="Hosokawa S."/>
            <person name="Ichikawa Y."/>
            <person name="Idonuma A."/>
            <person name="Iijima M."/>
            <person name="Ikeda M."/>
            <person name="Ikeno M."/>
            <person name="Ito K."/>
            <person name="Ito S."/>
            <person name="Ito T."/>
            <person name="Ito Y."/>
            <person name="Ito Y."/>
            <person name="Iwabuchi A."/>
            <person name="Kamiya K."/>
            <person name="Karasawa W."/>
            <person name="Kurita K."/>
            <person name="Katagiri S."/>
            <person name="Kikuta A."/>
            <person name="Kobayashi H."/>
            <person name="Kobayashi N."/>
            <person name="Machita K."/>
            <person name="Maehara T."/>
            <person name="Masukawa M."/>
            <person name="Mizubayashi T."/>
            <person name="Mukai Y."/>
            <person name="Nagasaki H."/>
            <person name="Nagata Y."/>
            <person name="Naito S."/>
            <person name="Nakashima M."/>
            <person name="Nakama Y."/>
            <person name="Nakamichi Y."/>
            <person name="Nakamura M."/>
            <person name="Meguro A."/>
            <person name="Negishi M."/>
            <person name="Ohta I."/>
            <person name="Ohta T."/>
            <person name="Okamoto M."/>
            <person name="Ono N."/>
            <person name="Saji S."/>
            <person name="Sakaguchi M."/>
            <person name="Sakai K."/>
            <person name="Shibata M."/>
            <person name="Shimokawa T."/>
            <person name="Song J."/>
            <person name="Takazaki Y."/>
            <person name="Terasawa K."/>
            <person name="Tsugane M."/>
            <person name="Tsuji K."/>
            <person name="Ueda S."/>
            <person name="Waki K."/>
            <person name="Yamagata H."/>
            <person name="Yamamoto M."/>
            <person name="Yamamoto S."/>
            <person name="Yamane H."/>
            <person name="Yoshiki S."/>
            <person name="Yoshihara R."/>
            <person name="Yukawa K."/>
            <person name="Zhong H."/>
            <person name="Yano M."/>
            <person name="Yuan Q."/>
            <person name="Ouyang S."/>
            <person name="Liu J."/>
            <person name="Jones K.M."/>
            <person name="Gansberger K."/>
            <person name="Moffat K."/>
            <person name="Hill J."/>
            <person name="Bera J."/>
            <person name="Fadrosh D."/>
            <person name="Jin S."/>
            <person name="Johri S."/>
            <person name="Kim M."/>
            <person name="Overton L."/>
            <person name="Reardon M."/>
            <person name="Tsitrin T."/>
            <person name="Vuong H."/>
            <person name="Weaver B."/>
            <person name="Ciecko A."/>
            <person name="Tallon L."/>
            <person name="Jackson J."/>
            <person name="Pai G."/>
            <person name="Aken S.V."/>
            <person name="Utterback T."/>
            <person name="Reidmuller S."/>
            <person name="Feldblyum T."/>
            <person name="Hsiao J."/>
            <person name="Zismann V."/>
            <person name="Iobst S."/>
            <person name="de Vazeille A.R."/>
            <person name="Buell C.R."/>
            <person name="Ying K."/>
            <person name="Li Y."/>
            <person name="Lu T."/>
            <person name="Huang Y."/>
            <person name="Zhao Q."/>
            <person name="Feng Q."/>
            <person name="Zhang L."/>
            <person name="Zhu J."/>
            <person name="Weng Q."/>
            <person name="Mu J."/>
            <person name="Lu Y."/>
            <person name="Fan D."/>
            <person name="Liu Y."/>
            <person name="Guan J."/>
            <person name="Zhang Y."/>
            <person name="Yu S."/>
            <person name="Liu X."/>
            <person name="Zhang Y."/>
            <person name="Hong G."/>
            <person name="Han B."/>
            <person name="Choisne N."/>
            <person name="Demange N."/>
            <person name="Orjeda G."/>
            <person name="Samain S."/>
            <person name="Cattolico L."/>
            <person name="Pelletier E."/>
            <person name="Couloux A."/>
            <person name="Segurens B."/>
            <person name="Wincker P."/>
            <person name="D'Hont A."/>
            <person name="Scarpelli C."/>
            <person name="Weissenbach J."/>
            <person name="Salanoubat M."/>
            <person name="Quetier F."/>
            <person name="Yu Y."/>
            <person name="Kim H.R."/>
            <person name="Rambo T."/>
            <person name="Currie J."/>
            <person name="Collura K."/>
            <person name="Luo M."/>
            <person name="Yang T."/>
            <person name="Ammiraju J.S.S."/>
            <person name="Engler F."/>
            <person name="Soderlund C."/>
            <person name="Wing R.A."/>
            <person name="Palmer L.E."/>
            <person name="de la Bastide M."/>
            <person name="Spiegel L."/>
            <person name="Nascimento L."/>
            <person name="Zutavern T."/>
            <person name="O'Shaughnessy A."/>
            <person name="Dike S."/>
            <person name="Dedhia N."/>
            <person name="Preston R."/>
            <person name="Balija V."/>
            <person name="McCombie W.R."/>
            <person name="Chow T."/>
            <person name="Chen H."/>
            <person name="Chung M."/>
            <person name="Chen C."/>
            <person name="Shaw J."/>
            <person name="Wu H."/>
            <person name="Hsiao K."/>
            <person name="Chao Y."/>
            <person name="Chu M."/>
            <person name="Cheng C."/>
            <person name="Hour A."/>
            <person name="Lee P."/>
            <person name="Lin S."/>
            <person name="Lin Y."/>
            <person name="Liou J."/>
            <person name="Liu S."/>
            <person name="Hsing Y."/>
            <person name="Raghuvanshi S."/>
            <person name="Mohanty A."/>
            <person name="Bharti A.K."/>
            <person name="Gaur A."/>
            <person name="Gupta V."/>
            <person name="Kumar D."/>
            <person name="Ravi V."/>
            <person name="Vij S."/>
            <person name="Kapur A."/>
            <person name="Khurana P."/>
            <person name="Khurana P."/>
            <person name="Khurana J.P."/>
            <person name="Tyagi A.K."/>
            <person name="Gaikwad K."/>
            <person name="Singh A."/>
            <person name="Dalal V."/>
            <person name="Srivastava S."/>
            <person name="Dixit A."/>
            <person name="Pal A.K."/>
            <person name="Ghazi I.A."/>
            <person name="Yadav M."/>
            <person name="Pandit A."/>
            <person name="Bhargava A."/>
            <person name="Sureshbabu K."/>
            <person name="Batra K."/>
            <person name="Sharma T.R."/>
            <person name="Mohapatra T."/>
            <person name="Singh N.K."/>
            <person name="Messing J."/>
            <person name="Nelson A.B."/>
            <person name="Fuks G."/>
            <person name="Kavchok S."/>
            <person name="Keizer G."/>
            <person name="Linton E."/>
            <person name="Llaca V."/>
            <person name="Song R."/>
            <person name="Tanyolac B."/>
            <person name="Young S."/>
            <person name="Ho-Il K."/>
            <person name="Hahn J.H."/>
            <person name="Sangsakoo G."/>
            <person name="Vanavichit A."/>
            <person name="de Mattos Luiz.A.T."/>
            <person name="Zimmer P.D."/>
            <person name="Malone G."/>
            <person name="Dellagostin O."/>
            <person name="de Oliveira A.C."/>
            <person name="Bevan M."/>
            <person name="Bancroft I."/>
            <person name="Minx P."/>
            <person name="Cordum H."/>
            <person name="Wilson R."/>
            <person name="Cheng Z."/>
            <person name="Jin W."/>
            <person name="Jiang J."/>
            <person name="Leong S.A."/>
            <person name="Iwama H."/>
            <person name="Gojobori T."/>
            <person name="Itoh T."/>
            <person name="Niimura Y."/>
            <person name="Fujii Y."/>
            <person name="Habara T."/>
            <person name="Sakai H."/>
            <person name="Sato Y."/>
            <person name="Wilson G."/>
            <person name="Kumar K."/>
            <person name="McCouch S."/>
            <person name="Juretic N."/>
            <person name="Hoen D."/>
            <person name="Wright S."/>
            <person name="Bruskiewich R."/>
            <person name="Bureau T."/>
            <person name="Miyao A."/>
            <person name="Hirochika H."/>
            <person name="Nishikawa T."/>
            <person name="Kadowaki K."/>
            <person name="Sugiura M."/>
            <person name="Burr B."/>
            <person name="Sasaki T."/>
        </authorList>
    </citation>
    <scope>NUCLEOTIDE SEQUENCE [LARGE SCALE GENOMIC DNA]</scope>
    <source>
        <strain evidence="3">cv. Nipponbare</strain>
    </source>
</reference>
<dbReference type="AlphaFoldDB" id="Q75LP8"/>
<feature type="region of interest" description="Disordered" evidence="1">
    <location>
        <begin position="1"/>
        <end position="60"/>
    </location>
</feature>
<organism evidence="2 3">
    <name type="scientific">Oryza sativa subsp. japonica</name>
    <name type="common">Rice</name>
    <dbReference type="NCBI Taxonomy" id="39947"/>
    <lineage>
        <taxon>Eukaryota</taxon>
        <taxon>Viridiplantae</taxon>
        <taxon>Streptophyta</taxon>
        <taxon>Embryophyta</taxon>
        <taxon>Tracheophyta</taxon>
        <taxon>Spermatophyta</taxon>
        <taxon>Magnoliopsida</taxon>
        <taxon>Liliopsida</taxon>
        <taxon>Poales</taxon>
        <taxon>Poaceae</taxon>
        <taxon>BOP clade</taxon>
        <taxon>Oryzoideae</taxon>
        <taxon>Oryzeae</taxon>
        <taxon>Oryzinae</taxon>
        <taxon>Oryza</taxon>
        <taxon>Oryza sativa</taxon>
    </lineage>
</organism>
<dbReference type="EMBL" id="AC092075">
    <property type="protein sequence ID" value="AAR06379.1"/>
    <property type="molecule type" value="Genomic_DNA"/>
</dbReference>
<protein>
    <submittedName>
        <fullName evidence="2">Uncharacterized protein</fullName>
    </submittedName>
</protein>
<feature type="compositionally biased region" description="Gly residues" evidence="1">
    <location>
        <begin position="1"/>
        <end position="14"/>
    </location>
</feature>
<reference evidence="3" key="2">
    <citation type="journal article" date="2008" name="Nucleic Acids Res.">
        <title>The rice annotation project database (RAP-DB): 2008 update.</title>
        <authorList>
            <consortium name="The rice annotation project (RAP)"/>
        </authorList>
    </citation>
    <scope>GENOME REANNOTATION</scope>
    <source>
        <strain evidence="3">cv. Nipponbare</strain>
    </source>
</reference>
<evidence type="ECO:0000256" key="1">
    <source>
        <dbReference type="SAM" id="MobiDB-lite"/>
    </source>
</evidence>
<accession>Q75LP8</accession>